<dbReference type="SUPFAM" id="SSF50341">
    <property type="entry name" value="CheW-like"/>
    <property type="match status" value="1"/>
</dbReference>
<gene>
    <name evidence="2" type="ORF">D3872_04490</name>
</gene>
<dbReference type="Proteomes" id="UP000284006">
    <property type="component" value="Unassembled WGS sequence"/>
</dbReference>
<keyword evidence="3" id="KW-1185">Reference proteome</keyword>
<accession>A0A418Y6C4</accession>
<dbReference type="EMBL" id="QYUP01000043">
    <property type="protein sequence ID" value="RJG23427.1"/>
    <property type="molecule type" value="Genomic_DNA"/>
</dbReference>
<evidence type="ECO:0000313" key="2">
    <source>
        <dbReference type="EMBL" id="RJG23427.1"/>
    </source>
</evidence>
<dbReference type="RefSeq" id="WP_119809674.1">
    <property type="nucleotide sequence ID" value="NZ_QYUP01000043.1"/>
</dbReference>
<dbReference type="AlphaFoldDB" id="A0A418Y6C4"/>
<feature type="domain" description="CheW-like" evidence="1">
    <location>
        <begin position="29"/>
        <end position="103"/>
    </location>
</feature>
<reference evidence="2 3" key="1">
    <citation type="submission" date="2018-09" db="EMBL/GenBank/DDBJ databases">
        <authorList>
            <person name="Zhu H."/>
        </authorList>
    </citation>
    <scope>NUCLEOTIDE SEQUENCE [LARGE SCALE GENOMIC DNA]</scope>
    <source>
        <strain evidence="2 3">K1S02-61</strain>
    </source>
</reference>
<dbReference type="GO" id="GO:0006935">
    <property type="term" value="P:chemotaxis"/>
    <property type="evidence" value="ECO:0007669"/>
    <property type="project" value="InterPro"/>
</dbReference>
<dbReference type="Pfam" id="PF01584">
    <property type="entry name" value="CheW"/>
    <property type="match status" value="1"/>
</dbReference>
<sequence>MIDSVSAPDMACGDMAGAAPPSPCAAPKQFIEFECAGRRFAVPLSGVRRVVMAVEPATLAGASAIVPGVLNVAGDTVTVLDFAVRVGCGPTVISLAHYIVIADCRACSWSWWSTAYSELAIAPPGAGGHAGAPGGATPASTRSRRARWLVVRRPFRIGNPAHAETAQALVRTVKTMAEVRVVQHLASGFTAGLAAWLSSGGYPVRMAADGERLEGGRTCWRRTASSYRSGAPEHGMCPSVSYLLRAVHPDLRGAARRWQCC</sequence>
<dbReference type="SUPFAM" id="SSF52738">
    <property type="entry name" value="Methylesterase CheB, C-terminal domain"/>
    <property type="match status" value="1"/>
</dbReference>
<dbReference type="OrthoDB" id="3291462at2"/>
<dbReference type="Gene3D" id="2.40.50.180">
    <property type="entry name" value="CheA-289, Domain 4"/>
    <property type="match status" value="1"/>
</dbReference>
<dbReference type="InterPro" id="IPR036061">
    <property type="entry name" value="CheW-like_dom_sf"/>
</dbReference>
<organism evidence="2 3">
    <name type="scientific">Massilia cavernae</name>
    <dbReference type="NCBI Taxonomy" id="2320864"/>
    <lineage>
        <taxon>Bacteria</taxon>
        <taxon>Pseudomonadati</taxon>
        <taxon>Pseudomonadota</taxon>
        <taxon>Betaproteobacteria</taxon>
        <taxon>Burkholderiales</taxon>
        <taxon>Oxalobacteraceae</taxon>
        <taxon>Telluria group</taxon>
        <taxon>Massilia</taxon>
    </lineage>
</organism>
<protein>
    <recommendedName>
        <fullName evidence="1">CheW-like domain-containing protein</fullName>
    </recommendedName>
</protein>
<dbReference type="GO" id="GO:0007165">
    <property type="term" value="P:signal transduction"/>
    <property type="evidence" value="ECO:0007669"/>
    <property type="project" value="InterPro"/>
</dbReference>
<name>A0A418Y6C4_9BURK</name>
<dbReference type="InterPro" id="IPR035909">
    <property type="entry name" value="CheB_C"/>
</dbReference>
<proteinExistence type="predicted"/>
<dbReference type="Gene3D" id="2.30.30.40">
    <property type="entry name" value="SH3 Domains"/>
    <property type="match status" value="1"/>
</dbReference>
<comment type="caution">
    <text evidence="2">The sequence shown here is derived from an EMBL/GenBank/DDBJ whole genome shotgun (WGS) entry which is preliminary data.</text>
</comment>
<evidence type="ECO:0000313" key="3">
    <source>
        <dbReference type="Proteomes" id="UP000284006"/>
    </source>
</evidence>
<evidence type="ECO:0000259" key="1">
    <source>
        <dbReference type="Pfam" id="PF01584"/>
    </source>
</evidence>
<dbReference type="InterPro" id="IPR002545">
    <property type="entry name" value="CheW-lke_dom"/>
</dbReference>